<gene>
    <name evidence="2" type="ORF">BJ987_003707</name>
</gene>
<feature type="domain" description="FAD-binding" evidence="1">
    <location>
        <begin position="6"/>
        <end position="331"/>
    </location>
</feature>
<evidence type="ECO:0000313" key="2">
    <source>
        <dbReference type="EMBL" id="MBP2190806.1"/>
    </source>
</evidence>
<proteinExistence type="predicted"/>
<dbReference type="PANTHER" id="PTHR46865">
    <property type="entry name" value="OXIDOREDUCTASE-RELATED"/>
    <property type="match status" value="1"/>
</dbReference>
<evidence type="ECO:0000313" key="3">
    <source>
        <dbReference type="Proteomes" id="UP001519325"/>
    </source>
</evidence>
<dbReference type="EMBL" id="JAGGMR010000001">
    <property type="protein sequence ID" value="MBP2190806.1"/>
    <property type="molecule type" value="Genomic_DNA"/>
</dbReference>
<dbReference type="SUPFAM" id="SSF51905">
    <property type="entry name" value="FAD/NAD(P)-binding domain"/>
    <property type="match status" value="1"/>
</dbReference>
<comment type="caution">
    <text evidence="2">The sequence shown here is derived from an EMBL/GenBank/DDBJ whole genome shotgun (WGS) entry which is preliminary data.</text>
</comment>
<dbReference type="Gene3D" id="3.50.50.60">
    <property type="entry name" value="FAD/NAD(P)-binding domain"/>
    <property type="match status" value="1"/>
</dbReference>
<dbReference type="PRINTS" id="PR00420">
    <property type="entry name" value="RNGMNOXGNASE"/>
</dbReference>
<dbReference type="Pfam" id="PF01494">
    <property type="entry name" value="FAD_binding_3"/>
    <property type="match status" value="1"/>
</dbReference>
<dbReference type="InterPro" id="IPR002938">
    <property type="entry name" value="FAD-bd"/>
</dbReference>
<dbReference type="PANTHER" id="PTHR46865:SF2">
    <property type="entry name" value="MONOOXYGENASE"/>
    <property type="match status" value="1"/>
</dbReference>
<dbReference type="RefSeq" id="WP_209891467.1">
    <property type="nucleotide sequence ID" value="NZ_JAGGMR010000001.1"/>
</dbReference>
<accession>A0ABS4QGH5</accession>
<sequence length="410" mass="45107">MKNQSILVSGAGVAGPALAYWLHRYGFHPTVVERAPGPRRGGHAVDIRGTAREVAARMGIVEQVRAATTGARGMAFVDETGKRVAKMGTEVFGHSGGPVAELSLRRTDLAQIIYDATSADVKYVFGDAIRTVDQNRDGVHVRFEHGGPRRFDLLVGADGVRSNVRQLVFGPDEHYLRDLGSYMSLFTAPTELSHDGWRLMYTIPAGNGRPGRTAALYPQLEPGTALTGFFVRSAPRWYARGDTDAQKRIVIGAFENDGWEVPWMLDAIWDAPDFYFDRTLQVVMDTWSSDRTALLGDAGYCASPMSGIGTSLALVGAYILAGELAAAAGEHTRAYAVYEQKMRLFTDRAQKYARSAGDGGLMPDSHLQMRVRNQMIRTLRFLPKRLVRRGMEKVADTVELDEYLTPVAHP</sequence>
<protein>
    <submittedName>
        <fullName evidence="2">2-polyprenyl-6-methoxyphenol hydroxylase-like FAD-dependent oxidoreductase</fullName>
    </submittedName>
</protein>
<dbReference type="InterPro" id="IPR051704">
    <property type="entry name" value="FAD_aromatic-hydroxylase"/>
</dbReference>
<dbReference type="Gene3D" id="3.30.9.10">
    <property type="entry name" value="D-Amino Acid Oxidase, subunit A, domain 2"/>
    <property type="match status" value="1"/>
</dbReference>
<keyword evidence="3" id="KW-1185">Reference proteome</keyword>
<reference evidence="2 3" key="1">
    <citation type="submission" date="2021-03" db="EMBL/GenBank/DDBJ databases">
        <title>Sequencing the genomes of 1000 actinobacteria strains.</title>
        <authorList>
            <person name="Klenk H.-P."/>
        </authorList>
    </citation>
    <scope>NUCLEOTIDE SEQUENCE [LARGE SCALE GENOMIC DNA]</scope>
    <source>
        <strain evidence="2 3">DSM 45516</strain>
    </source>
</reference>
<organism evidence="2 3">
    <name type="scientific">Nocardia goodfellowii</name>
    <dbReference type="NCBI Taxonomy" id="882446"/>
    <lineage>
        <taxon>Bacteria</taxon>
        <taxon>Bacillati</taxon>
        <taxon>Actinomycetota</taxon>
        <taxon>Actinomycetes</taxon>
        <taxon>Mycobacteriales</taxon>
        <taxon>Nocardiaceae</taxon>
        <taxon>Nocardia</taxon>
    </lineage>
</organism>
<evidence type="ECO:0000259" key="1">
    <source>
        <dbReference type="Pfam" id="PF01494"/>
    </source>
</evidence>
<name>A0ABS4QGH5_9NOCA</name>
<dbReference type="Proteomes" id="UP001519325">
    <property type="component" value="Unassembled WGS sequence"/>
</dbReference>
<dbReference type="InterPro" id="IPR036188">
    <property type="entry name" value="FAD/NAD-bd_sf"/>
</dbReference>